<organism evidence="1 2">
    <name type="scientific">Glutamicibacter creatinolyticus</name>
    <dbReference type="NCBI Taxonomy" id="162496"/>
    <lineage>
        <taxon>Bacteria</taxon>
        <taxon>Bacillati</taxon>
        <taxon>Actinomycetota</taxon>
        <taxon>Actinomycetes</taxon>
        <taxon>Micrococcales</taxon>
        <taxon>Micrococcaceae</taxon>
        <taxon>Glutamicibacter</taxon>
    </lineage>
</organism>
<dbReference type="EMBL" id="CP034412">
    <property type="protein sequence ID" value="QCY46192.1"/>
    <property type="molecule type" value="Genomic_DNA"/>
</dbReference>
<sequence length="97" mass="10731">MMSNESEMELFSRILLHFTFDGISPALREPEGIAAEAREGITLLRALANRGHRENARDLTEQALSQINEASQLPEAPASVFAQITNELLELHTELSA</sequence>
<dbReference type="Proteomes" id="UP000307000">
    <property type="component" value="Chromosome"/>
</dbReference>
<proteinExistence type="predicted"/>
<gene>
    <name evidence="1" type="primary">grpE</name>
    <name evidence="1" type="ORF">GcLGCM259_0416</name>
</gene>
<dbReference type="AlphaFoldDB" id="A0A5B7WQG8"/>
<evidence type="ECO:0000313" key="2">
    <source>
        <dbReference type="Proteomes" id="UP000307000"/>
    </source>
</evidence>
<dbReference type="KEGG" id="gcr:GcLGCM259_0416"/>
<name>A0A5B7WQG8_9MICC</name>
<keyword evidence="2" id="KW-1185">Reference proteome</keyword>
<reference evidence="1 2" key="1">
    <citation type="submission" date="2018-12" db="EMBL/GenBank/DDBJ databases">
        <title>Complete Genome Sequence of Glutamicibacter creatinolyticus strain LGCM259,isolated from an abscess of a 12-year-old mare in Italy.</title>
        <authorList>
            <person name="Santos R.G."/>
            <person name="Silva A.L."/>
            <person name="Seyffert N."/>
            <person name="Castro T.L.P."/>
            <person name="Attili A.R."/>
            <person name="Rifici C."/>
            <person name="Mazzullo G."/>
            <person name="Brenig B."/>
            <person name="Venanzi F."/>
            <person name="Azevedo V."/>
        </authorList>
    </citation>
    <scope>NUCLEOTIDE SEQUENCE [LARGE SCALE GENOMIC DNA]</scope>
    <source>
        <strain evidence="1 2">LGCM 259</strain>
    </source>
</reference>
<evidence type="ECO:0000313" key="1">
    <source>
        <dbReference type="EMBL" id="QCY46192.1"/>
    </source>
</evidence>
<accession>A0A5B7WQG8</accession>
<protein>
    <submittedName>
        <fullName evidence="1">Protein GrpE</fullName>
    </submittedName>
</protein>